<feature type="compositionally biased region" description="Low complexity" evidence="11">
    <location>
        <begin position="454"/>
        <end position="469"/>
    </location>
</feature>
<keyword evidence="9" id="KW-0539">Nucleus</keyword>
<dbReference type="FunFam" id="3.30.160.60:FF:000050">
    <property type="entry name" value="zinc finger protein ZIC 1"/>
    <property type="match status" value="1"/>
</dbReference>
<comment type="caution">
    <text evidence="13">The sequence shown here is derived from an EMBL/GenBank/DDBJ whole genome shotgun (WGS) entry which is preliminary data.</text>
</comment>
<evidence type="ECO:0000256" key="6">
    <source>
        <dbReference type="ARBA" id="ARBA00022771"/>
    </source>
</evidence>
<dbReference type="FunFam" id="3.30.160.60:FF:000039">
    <property type="entry name" value="Zinc finger protein ZIC 1"/>
    <property type="match status" value="1"/>
</dbReference>
<evidence type="ECO:0000256" key="5">
    <source>
        <dbReference type="ARBA" id="ARBA00022737"/>
    </source>
</evidence>
<accession>A0A6A4VMI1</accession>
<dbReference type="OrthoDB" id="3214149at2759"/>
<feature type="domain" description="C2H2-type" evidence="12">
    <location>
        <begin position="357"/>
        <end position="386"/>
    </location>
</feature>
<dbReference type="Proteomes" id="UP000440578">
    <property type="component" value="Unassembled WGS sequence"/>
</dbReference>
<evidence type="ECO:0000256" key="2">
    <source>
        <dbReference type="ARBA" id="ARBA00010831"/>
    </source>
</evidence>
<evidence type="ECO:0000256" key="8">
    <source>
        <dbReference type="ARBA" id="ARBA00023125"/>
    </source>
</evidence>
<evidence type="ECO:0000313" key="13">
    <source>
        <dbReference type="EMBL" id="KAF0291882.1"/>
    </source>
</evidence>
<feature type="domain" description="C2H2-type" evidence="12">
    <location>
        <begin position="327"/>
        <end position="356"/>
    </location>
</feature>
<dbReference type="EMBL" id="VIIS01001849">
    <property type="protein sequence ID" value="KAF0291882.1"/>
    <property type="molecule type" value="Genomic_DNA"/>
</dbReference>
<dbReference type="PROSITE" id="PS50157">
    <property type="entry name" value="ZINC_FINGER_C2H2_2"/>
    <property type="match status" value="4"/>
</dbReference>
<evidence type="ECO:0000256" key="1">
    <source>
        <dbReference type="ARBA" id="ARBA00004123"/>
    </source>
</evidence>
<feature type="domain" description="C2H2-type" evidence="12">
    <location>
        <begin position="254"/>
        <end position="281"/>
    </location>
</feature>
<comment type="subcellular location">
    <subcellularLocation>
        <location evidence="1">Nucleus</location>
    </subcellularLocation>
</comment>
<dbReference type="FunFam" id="3.30.160.60:FF:000035">
    <property type="entry name" value="Zinc finger protein ZIC 1"/>
    <property type="match status" value="1"/>
</dbReference>
<feature type="region of interest" description="Disordered" evidence="11">
    <location>
        <begin position="433"/>
        <end position="469"/>
    </location>
</feature>
<evidence type="ECO:0000256" key="7">
    <source>
        <dbReference type="ARBA" id="ARBA00022833"/>
    </source>
</evidence>
<dbReference type="Pfam" id="PF18366">
    <property type="entry name" value="zf_ZIC"/>
    <property type="match status" value="1"/>
</dbReference>
<name>A0A6A4VMI1_AMPAM</name>
<protein>
    <submittedName>
        <fullName evidence="13">Zinc finger protein ZIC 4</fullName>
    </submittedName>
</protein>
<dbReference type="PROSITE" id="PS00028">
    <property type="entry name" value="ZINC_FINGER_C2H2_1"/>
    <property type="match status" value="3"/>
</dbReference>
<evidence type="ECO:0000256" key="3">
    <source>
        <dbReference type="ARBA" id="ARBA00022473"/>
    </source>
</evidence>
<dbReference type="GO" id="GO:0000978">
    <property type="term" value="F:RNA polymerase II cis-regulatory region sequence-specific DNA binding"/>
    <property type="evidence" value="ECO:0007669"/>
    <property type="project" value="TreeGrafter"/>
</dbReference>
<keyword evidence="3" id="KW-0217">Developmental protein</keyword>
<dbReference type="GO" id="GO:0005634">
    <property type="term" value="C:nucleus"/>
    <property type="evidence" value="ECO:0007669"/>
    <property type="project" value="UniProtKB-SubCell"/>
</dbReference>
<gene>
    <name evidence="13" type="primary">zic4</name>
    <name evidence="13" type="ORF">FJT64_010069</name>
</gene>
<comment type="similarity">
    <text evidence="2">Belongs to the GLI C2H2-type zinc-finger protein family.</text>
</comment>
<dbReference type="SMART" id="SM00355">
    <property type="entry name" value="ZnF_C2H2"/>
    <property type="match status" value="5"/>
</dbReference>
<dbReference type="InterPro" id="IPR056436">
    <property type="entry name" value="Znf-C2H2_ZIC1-5/GLI1-3-like"/>
</dbReference>
<evidence type="ECO:0000256" key="9">
    <source>
        <dbReference type="ARBA" id="ARBA00023242"/>
    </source>
</evidence>
<dbReference type="Pfam" id="PF00096">
    <property type="entry name" value="zf-C2H2"/>
    <property type="match status" value="2"/>
</dbReference>
<dbReference type="AlphaFoldDB" id="A0A6A4VMI1"/>
<dbReference type="InterPro" id="IPR013087">
    <property type="entry name" value="Znf_C2H2_type"/>
</dbReference>
<sequence length="469" mass="51027">MVSERGSVLLGPVACAPRGDLSGSAPPRDETTACPATGDLWRAPFAPTARMHVDTKPVVSPFMEAGHGPVGLMFGSSMSAAEASMQNQYQNGYGMGVPVSHHGMHGHMGSYAARDFFLRRDHMAGSLGALSGHDLPQQHHSVFASSGLSHHDPCHVRCGWAPCTAPSSSSSSPGSKFNHHMNWNMGAMAGPHGCYRYLRQPLKQEMTCKWIDPDQPSPKKVCNKTFHSLHEIVNHLTVDHVGGPECTNHACCWQSCSRNGRSFKAKYKLVNHIRVHTGEKPFPCPFPGCGKVFARSENLKIHKRTHTVQSAIGEAVRRPKKPGEKPFRCEYEGCDRRFANSSDRKKHSHVHTSDKPYNCKVRGCDKSYTHPSSLRKHMKVHGKDVSGYDSDSDSEPNTPALRSPSSLTSPPAAVTSLTSSLQQTNLNEWYISQNATGMPTPPSNEHSPIGAHGSAPAPSHLLPPSSTAY</sequence>
<proteinExistence type="inferred from homology"/>
<keyword evidence="6 10" id="KW-0863">Zinc-finger</keyword>
<dbReference type="GO" id="GO:0008270">
    <property type="term" value="F:zinc ion binding"/>
    <property type="evidence" value="ECO:0007669"/>
    <property type="project" value="UniProtKB-KW"/>
</dbReference>
<evidence type="ECO:0000313" key="14">
    <source>
        <dbReference type="Proteomes" id="UP000440578"/>
    </source>
</evidence>
<dbReference type="PANTHER" id="PTHR45718:SF8">
    <property type="entry name" value="GLIS FAMILY ZINC FINGER 2"/>
    <property type="match status" value="1"/>
</dbReference>
<feature type="compositionally biased region" description="Polar residues" evidence="11">
    <location>
        <begin position="403"/>
        <end position="414"/>
    </location>
</feature>
<dbReference type="Gene3D" id="3.30.160.60">
    <property type="entry name" value="Classic Zinc Finger"/>
    <property type="match status" value="4"/>
</dbReference>
<evidence type="ECO:0000256" key="4">
    <source>
        <dbReference type="ARBA" id="ARBA00022723"/>
    </source>
</evidence>
<keyword evidence="4" id="KW-0479">Metal-binding</keyword>
<feature type="domain" description="C2H2-type" evidence="12">
    <location>
        <begin position="282"/>
        <end position="311"/>
    </location>
</feature>
<feature type="region of interest" description="Disordered" evidence="11">
    <location>
        <begin position="370"/>
        <end position="414"/>
    </location>
</feature>
<keyword evidence="7" id="KW-0862">Zinc</keyword>
<dbReference type="PANTHER" id="PTHR45718">
    <property type="entry name" value="TRANSCRIPTIONAL ACTIVATOR CUBITUS INTERRUPTUS"/>
    <property type="match status" value="1"/>
</dbReference>
<reference evidence="13 14" key="1">
    <citation type="submission" date="2019-07" db="EMBL/GenBank/DDBJ databases">
        <title>Draft genome assembly of a fouling barnacle, Amphibalanus amphitrite (Darwin, 1854): The first reference genome for Thecostraca.</title>
        <authorList>
            <person name="Kim W."/>
        </authorList>
    </citation>
    <scope>NUCLEOTIDE SEQUENCE [LARGE SCALE GENOMIC DNA]</scope>
    <source>
        <strain evidence="13">SNU_AA5</strain>
        <tissue evidence="13">Soma without cirri and trophi</tissue>
    </source>
</reference>
<organism evidence="13 14">
    <name type="scientific">Amphibalanus amphitrite</name>
    <name type="common">Striped barnacle</name>
    <name type="synonym">Balanus amphitrite</name>
    <dbReference type="NCBI Taxonomy" id="1232801"/>
    <lineage>
        <taxon>Eukaryota</taxon>
        <taxon>Metazoa</taxon>
        <taxon>Ecdysozoa</taxon>
        <taxon>Arthropoda</taxon>
        <taxon>Crustacea</taxon>
        <taxon>Multicrustacea</taxon>
        <taxon>Cirripedia</taxon>
        <taxon>Thoracica</taxon>
        <taxon>Thoracicalcarea</taxon>
        <taxon>Balanomorpha</taxon>
        <taxon>Balanoidea</taxon>
        <taxon>Balanidae</taxon>
        <taxon>Amphibalaninae</taxon>
        <taxon>Amphibalanus</taxon>
    </lineage>
</organism>
<evidence type="ECO:0000256" key="11">
    <source>
        <dbReference type="SAM" id="MobiDB-lite"/>
    </source>
</evidence>
<dbReference type="FunFam" id="3.30.160.60:FF:000041">
    <property type="entry name" value="Zinc finger protein ZIC 1"/>
    <property type="match status" value="1"/>
</dbReference>
<dbReference type="GO" id="GO:0000981">
    <property type="term" value="F:DNA-binding transcription factor activity, RNA polymerase II-specific"/>
    <property type="evidence" value="ECO:0007669"/>
    <property type="project" value="TreeGrafter"/>
</dbReference>
<keyword evidence="14" id="KW-1185">Reference proteome</keyword>
<dbReference type="InterPro" id="IPR036236">
    <property type="entry name" value="Znf_C2H2_sf"/>
</dbReference>
<feature type="region of interest" description="Disordered" evidence="11">
    <location>
        <begin position="16"/>
        <end position="36"/>
    </location>
</feature>
<dbReference type="Pfam" id="PF23561">
    <property type="entry name" value="zf-C2H2_15"/>
    <property type="match status" value="1"/>
</dbReference>
<evidence type="ECO:0000256" key="10">
    <source>
        <dbReference type="PROSITE-ProRule" id="PRU00042"/>
    </source>
</evidence>
<dbReference type="SUPFAM" id="SSF57667">
    <property type="entry name" value="beta-beta-alpha zinc fingers"/>
    <property type="match status" value="2"/>
</dbReference>
<keyword evidence="5" id="KW-0677">Repeat</keyword>
<dbReference type="InterPro" id="IPR043359">
    <property type="entry name" value="GLI-like"/>
</dbReference>
<evidence type="ECO:0000259" key="12">
    <source>
        <dbReference type="PROSITE" id="PS50157"/>
    </source>
</evidence>
<keyword evidence="8" id="KW-0238">DNA-binding</keyword>
<dbReference type="InterPro" id="IPR041643">
    <property type="entry name" value="Znf_ZIC"/>
</dbReference>